<evidence type="ECO:0000313" key="3">
    <source>
        <dbReference type="Proteomes" id="UP000184520"/>
    </source>
</evidence>
<evidence type="ECO:0000313" key="2">
    <source>
        <dbReference type="EMBL" id="SHH10886.1"/>
    </source>
</evidence>
<feature type="region of interest" description="Disordered" evidence="1">
    <location>
        <begin position="42"/>
        <end position="78"/>
    </location>
</feature>
<reference evidence="3" key="1">
    <citation type="submission" date="2016-11" db="EMBL/GenBank/DDBJ databases">
        <authorList>
            <person name="Varghese N."/>
            <person name="Submissions S."/>
        </authorList>
    </citation>
    <scope>NUCLEOTIDE SEQUENCE [LARGE SCALE GENOMIC DNA]</scope>
    <source>
        <strain evidence="3">CGMCC 1.8995</strain>
    </source>
</reference>
<proteinExistence type="predicted"/>
<keyword evidence="3" id="KW-1185">Reference proteome</keyword>
<protein>
    <submittedName>
        <fullName evidence="2">Uncharacterized protein</fullName>
    </submittedName>
</protein>
<evidence type="ECO:0000256" key="1">
    <source>
        <dbReference type="SAM" id="MobiDB-lite"/>
    </source>
</evidence>
<sequence>MVNNAFFLQCENLKIAELTVSDYNLSTNARYHLLYGYSALKAGPNNKSKNRFNINSHSHSEPSPLHSALSRQRQFKCR</sequence>
<dbReference type="EMBL" id="FQWD01000006">
    <property type="protein sequence ID" value="SHH10886.1"/>
    <property type="molecule type" value="Genomic_DNA"/>
</dbReference>
<gene>
    <name evidence="2" type="ORF">SAMN05216361_3804</name>
</gene>
<dbReference type="Proteomes" id="UP000184520">
    <property type="component" value="Unassembled WGS sequence"/>
</dbReference>
<dbReference type="AlphaFoldDB" id="A0A1M5QAH9"/>
<accession>A0A1M5QAH9</accession>
<name>A0A1M5QAH9_9ALTE</name>
<feature type="compositionally biased region" description="Polar residues" evidence="1">
    <location>
        <begin position="45"/>
        <end position="55"/>
    </location>
</feature>
<organism evidence="2 3">
    <name type="scientific">Marisediminitalea aggregata</name>
    <dbReference type="NCBI Taxonomy" id="634436"/>
    <lineage>
        <taxon>Bacteria</taxon>
        <taxon>Pseudomonadati</taxon>
        <taxon>Pseudomonadota</taxon>
        <taxon>Gammaproteobacteria</taxon>
        <taxon>Alteromonadales</taxon>
        <taxon>Alteromonadaceae</taxon>
        <taxon>Marisediminitalea</taxon>
    </lineage>
</organism>
<feature type="compositionally biased region" description="Low complexity" evidence="1">
    <location>
        <begin position="61"/>
        <end position="70"/>
    </location>
</feature>